<keyword evidence="6" id="KW-1185">Reference proteome</keyword>
<evidence type="ECO:0000259" key="4">
    <source>
        <dbReference type="Pfam" id="PF12770"/>
    </source>
</evidence>
<comment type="caution">
    <text evidence="5">The sequence shown here is derived from an EMBL/GenBank/DDBJ whole genome shotgun (WGS) entry which is preliminary data.</text>
</comment>
<dbReference type="PANTHER" id="PTHR10098">
    <property type="entry name" value="RAPSYN-RELATED"/>
    <property type="match status" value="1"/>
</dbReference>
<dbReference type="EMBL" id="JBHULK010000003">
    <property type="protein sequence ID" value="MFD2535197.1"/>
    <property type="molecule type" value="Genomic_DNA"/>
</dbReference>
<accession>A0ABW5JUM1</accession>
<feature type="domain" description="CHAT" evidence="4">
    <location>
        <begin position="744"/>
        <end position="1041"/>
    </location>
</feature>
<dbReference type="InterPro" id="IPR011990">
    <property type="entry name" value="TPR-like_helical_dom_sf"/>
</dbReference>
<dbReference type="Gene3D" id="1.25.40.10">
    <property type="entry name" value="Tetratricopeptide repeat domain"/>
    <property type="match status" value="2"/>
</dbReference>
<sequence length="1082" mass="124073">MTRLITYCKCVFFIILFSCTLNFQAQNNTVFNTGYINKLIENDSLQKAEKELQIQTQYYTNNKQYDSLSNLVYYHGRIAILKGENDFLEKSEKALEKLKSLTHNPDDLYNAYADISTLTVDNGLYQESYNYNKLGFEQAKKTSTNRLNKMARSAYGLSSTSYFLRKFDLVKKHGLEAFKINEKNPKATATNVYSACNIVGLMMQNENKLDSALYYYNKGVNALKNTQGNLNERYYYPAILSGNMAIIYMNQGQFSKSLKHQEHAIRHYKTYLDASANSPNISNARYNYLSVINDMGSNYVKLGQLERALNLFEHNYKKAKAYFPENSIQQIVFTNQLAQGKWVVHDGEEALKLIDESYSKFKNISEDYAGYMTYAMGTKANILENMNKIEAAYNAYKLSDALYETVSPGSYSHDRLTKLRESALFYSRNGFEKEANKASNKLLEVVNKTATPENLETIKTNNLMAEIKFNLKNYEGAISWSEKSLTLLEKNKALKSTDSLYWQTLKATPMLYKSKAAFKSIDTTKVKAVLEIYGTLKNSIEILNTASSKYVSDIDKSEHLSKMKPIIDFTMEISLKLYEMTKNKLYLEQLISMHESTLYNRIRSKLSIRDNIKFKDVPQDVIEKETAIKNQLKRLRSNINLDKNSIEKFNSTNTEWLVFLNNLKKKYPKYYNMRYKTVKQSVGNIQKNIPKNTTIVRYLYINSNLYAFIASKKSTAFYELNSENLEEQIQLASNNIVKLEASKKVLHQLYKQLWKPFEESIKTENIIIIPDGALFNLSFESLTPKHINSFKELATHSLLARHILSYNYSLLLLEKDRKTVDYQNDFIAFAPEFNDKMKTDYKIGITDSIAIDKTYLKLLPQPFSVDLAKEFTRLFNGTSFINENASKQIFTNEANEHKIIHIGTHAESNNIKPELSRLIFAKSDDNEDNSLYTYEIYNENLNSNLAILTACETGKPTYKAGEGMISLAHAFNYAGSESILTSLWKIDEQSSAKIIELFYTNIKKSLPKDKALQQAKLSYLAQAQGRTIAPQYWAGLVLIGDASPLDLQSGSAYLMYLLLGLLALALIIIVARKIKMGIERFF</sequence>
<dbReference type="RefSeq" id="WP_388017260.1">
    <property type="nucleotide sequence ID" value="NZ_JBHUDT010000003.1"/>
</dbReference>
<feature type="coiled-coil region" evidence="1">
    <location>
        <begin position="715"/>
        <end position="742"/>
    </location>
</feature>
<dbReference type="Pfam" id="PF12770">
    <property type="entry name" value="CHAT"/>
    <property type="match status" value="1"/>
</dbReference>
<keyword evidence="2" id="KW-0472">Membrane</keyword>
<feature type="transmembrane region" description="Helical" evidence="2">
    <location>
        <begin position="1053"/>
        <end position="1071"/>
    </location>
</feature>
<name>A0ABW5JUM1_9FLAO</name>
<dbReference type="Proteomes" id="UP001597441">
    <property type="component" value="Unassembled WGS sequence"/>
</dbReference>
<evidence type="ECO:0000256" key="2">
    <source>
        <dbReference type="SAM" id="Phobius"/>
    </source>
</evidence>
<gene>
    <name evidence="5" type="ORF">ACFSQS_08810</name>
</gene>
<protein>
    <submittedName>
        <fullName evidence="5">CHAT domain-containing protein</fullName>
    </submittedName>
</protein>
<proteinExistence type="predicted"/>
<dbReference type="SUPFAM" id="SSF48452">
    <property type="entry name" value="TPR-like"/>
    <property type="match status" value="2"/>
</dbReference>
<keyword evidence="3" id="KW-0732">Signal</keyword>
<evidence type="ECO:0000313" key="5">
    <source>
        <dbReference type="EMBL" id="MFD2535197.1"/>
    </source>
</evidence>
<dbReference type="InterPro" id="IPR019734">
    <property type="entry name" value="TPR_rpt"/>
</dbReference>
<dbReference type="InterPro" id="IPR024983">
    <property type="entry name" value="CHAT_dom"/>
</dbReference>
<keyword evidence="2" id="KW-1133">Transmembrane helix</keyword>
<keyword evidence="2" id="KW-0812">Transmembrane</keyword>
<evidence type="ECO:0000256" key="1">
    <source>
        <dbReference type="SAM" id="Coils"/>
    </source>
</evidence>
<keyword evidence="1" id="KW-0175">Coiled coil</keyword>
<evidence type="ECO:0000256" key="3">
    <source>
        <dbReference type="SAM" id="SignalP"/>
    </source>
</evidence>
<dbReference type="SMART" id="SM00028">
    <property type="entry name" value="TPR"/>
    <property type="match status" value="5"/>
</dbReference>
<reference evidence="6" key="1">
    <citation type="journal article" date="2019" name="Int. J. Syst. Evol. Microbiol.">
        <title>The Global Catalogue of Microorganisms (GCM) 10K type strain sequencing project: providing services to taxonomists for standard genome sequencing and annotation.</title>
        <authorList>
            <consortium name="The Broad Institute Genomics Platform"/>
            <consortium name="The Broad Institute Genome Sequencing Center for Infectious Disease"/>
            <person name="Wu L."/>
            <person name="Ma J."/>
        </authorList>
    </citation>
    <scope>NUCLEOTIDE SEQUENCE [LARGE SCALE GENOMIC DNA]</scope>
    <source>
        <strain evidence="6">KCTC 42903</strain>
    </source>
</reference>
<feature type="signal peptide" evidence="3">
    <location>
        <begin position="1"/>
        <end position="25"/>
    </location>
</feature>
<dbReference type="PANTHER" id="PTHR10098:SF108">
    <property type="entry name" value="TETRATRICOPEPTIDE REPEAT PROTEIN 28"/>
    <property type="match status" value="1"/>
</dbReference>
<organism evidence="5 6">
    <name type="scientific">Gelatiniphilus marinus</name>
    <dbReference type="NCBI Taxonomy" id="1759464"/>
    <lineage>
        <taxon>Bacteria</taxon>
        <taxon>Pseudomonadati</taxon>
        <taxon>Bacteroidota</taxon>
        <taxon>Flavobacteriia</taxon>
        <taxon>Flavobacteriales</taxon>
        <taxon>Flavobacteriaceae</taxon>
        <taxon>Gelatiniphilus</taxon>
    </lineage>
</organism>
<feature type="chain" id="PRO_5045498047" evidence="3">
    <location>
        <begin position="26"/>
        <end position="1082"/>
    </location>
</feature>
<evidence type="ECO:0000313" key="6">
    <source>
        <dbReference type="Proteomes" id="UP001597441"/>
    </source>
</evidence>